<dbReference type="RefSeq" id="WP_068216493.1">
    <property type="nucleotide sequence ID" value="NZ_CP139724.1"/>
</dbReference>
<dbReference type="AlphaFoldDB" id="A0A150XGG3"/>
<comment type="caution">
    <text evidence="1">The sequence shown here is derived from an EMBL/GenBank/DDBJ whole genome shotgun (WGS) entry which is preliminary data.</text>
</comment>
<accession>A0A150XGG3</accession>
<reference evidence="1 2" key="1">
    <citation type="submission" date="2016-01" db="EMBL/GenBank/DDBJ databases">
        <title>Genome sequencing of Roseivirga spongicola UST030701-084.</title>
        <authorList>
            <person name="Selvaratnam C."/>
            <person name="Thevarajoo S."/>
            <person name="Goh K.M."/>
            <person name="Ee R."/>
            <person name="Chan K.-G."/>
            <person name="Chong C.S."/>
        </authorList>
    </citation>
    <scope>NUCLEOTIDE SEQUENCE [LARGE SCALE GENOMIC DNA]</scope>
    <source>
        <strain evidence="1 2">UST030701-084</strain>
    </source>
</reference>
<dbReference type="Proteomes" id="UP000075606">
    <property type="component" value="Unassembled WGS sequence"/>
</dbReference>
<proteinExistence type="predicted"/>
<name>A0A150XGG3_9BACT</name>
<keyword evidence="2" id="KW-1185">Reference proteome</keyword>
<sequence>MQKLLFLLAIVGAVGIEGLAQTKKHFTVEGDESCEKVYFKLKASSGTCEIRTRMGELPINIMGNHNEEYITSDFGKQMSGETLHAWLNLKDNGKEGLGSKLSKIFGKKTTDTENYWNIYFTDYKPYRLDLNYGVGKAYIDLSDIAVENCKITSGNAHVKVGYLSKMQNRMEMDTMTVSVDMGDVEIERLDLARAKNILAEVGFGSLTLDFDEQPLMPSDIWARVGAGSLTINLPLEDIPVIVRMKDTSYRKFKVPEGFEKVKENVFVSSSYSPNAPNVLTFNIDLSMGSVVFTNK</sequence>
<dbReference type="OrthoDB" id="942237at2"/>
<evidence type="ECO:0000313" key="1">
    <source>
        <dbReference type="EMBL" id="KYG77784.1"/>
    </source>
</evidence>
<dbReference type="STRING" id="333140.AWW68_03180"/>
<organism evidence="1 2">
    <name type="scientific">Roseivirga spongicola</name>
    <dbReference type="NCBI Taxonomy" id="333140"/>
    <lineage>
        <taxon>Bacteria</taxon>
        <taxon>Pseudomonadati</taxon>
        <taxon>Bacteroidota</taxon>
        <taxon>Cytophagia</taxon>
        <taxon>Cytophagales</taxon>
        <taxon>Roseivirgaceae</taxon>
        <taxon>Roseivirga</taxon>
    </lineage>
</organism>
<dbReference type="EMBL" id="LRPC01000001">
    <property type="protein sequence ID" value="KYG77784.1"/>
    <property type="molecule type" value="Genomic_DNA"/>
</dbReference>
<evidence type="ECO:0000313" key="2">
    <source>
        <dbReference type="Proteomes" id="UP000075606"/>
    </source>
</evidence>
<evidence type="ECO:0008006" key="3">
    <source>
        <dbReference type="Google" id="ProtNLM"/>
    </source>
</evidence>
<protein>
    <recommendedName>
        <fullName evidence="3">Adhesin domain-containing protein</fullName>
    </recommendedName>
</protein>
<gene>
    <name evidence="1" type="ORF">AWW68_03180</name>
</gene>